<accession>A0M3M4</accession>
<evidence type="ECO:0000313" key="2">
    <source>
        <dbReference type="Proteomes" id="UP000000755"/>
    </source>
</evidence>
<protein>
    <submittedName>
        <fullName evidence="1">Uncharacterized protein</fullName>
    </submittedName>
</protein>
<gene>
    <name evidence="1" type="ordered locus">GFO_2254</name>
</gene>
<name>A0M3M4_CHRFK</name>
<evidence type="ECO:0000313" key="1">
    <source>
        <dbReference type="EMBL" id="CAL67219.1"/>
    </source>
</evidence>
<sequence length="56" mass="6830">MKFHLEDYFFPCPSFILLVQNKRSKEKDAFCKEFFGKKPRTVIKFPRRSDRKNRSS</sequence>
<reference evidence="1 2" key="1">
    <citation type="journal article" date="2006" name="Environ. Microbiol.">
        <title>Whole genome analysis of the marine Bacteroidetes'Gramella forsetii' reveals adaptations to degradation of polymeric organic matter.</title>
        <authorList>
            <person name="Bauer M."/>
            <person name="Kube M."/>
            <person name="Teeling H."/>
            <person name="Richter M."/>
            <person name="Lombardot T."/>
            <person name="Allers E."/>
            <person name="Wuerdemann C.A."/>
            <person name="Quast C."/>
            <person name="Kuhl H."/>
            <person name="Knaust F."/>
            <person name="Woebken D."/>
            <person name="Bischof K."/>
            <person name="Mussmann M."/>
            <person name="Choudhuri J.V."/>
            <person name="Meyer F."/>
            <person name="Reinhardt R."/>
            <person name="Amann R.I."/>
            <person name="Gloeckner F.O."/>
        </authorList>
    </citation>
    <scope>NUCLEOTIDE SEQUENCE [LARGE SCALE GENOMIC DNA]</scope>
    <source>
        <strain evidence="1 2">KT0803</strain>
    </source>
</reference>
<dbReference type="KEGG" id="gfo:GFO_2254"/>
<dbReference type="EMBL" id="CU207366">
    <property type="protein sequence ID" value="CAL67219.1"/>
    <property type="molecule type" value="Genomic_DNA"/>
</dbReference>
<dbReference type="Proteomes" id="UP000000755">
    <property type="component" value="Chromosome"/>
</dbReference>
<dbReference type="AlphaFoldDB" id="A0M3M4"/>
<dbReference type="STRING" id="411154.GFO_2254"/>
<dbReference type="HOGENOM" id="CLU_3007906_0_0_10"/>
<organism evidence="1 2">
    <name type="scientific">Christiangramia forsetii (strain DSM 17595 / CGMCC 1.15422 / KT0803)</name>
    <name type="common">Gramella forsetii</name>
    <dbReference type="NCBI Taxonomy" id="411154"/>
    <lineage>
        <taxon>Bacteria</taxon>
        <taxon>Pseudomonadati</taxon>
        <taxon>Bacteroidota</taxon>
        <taxon>Flavobacteriia</taxon>
        <taxon>Flavobacteriales</taxon>
        <taxon>Flavobacteriaceae</taxon>
        <taxon>Christiangramia</taxon>
    </lineage>
</organism>
<proteinExistence type="predicted"/>